<gene>
    <name evidence="1" type="ORF">ISALK_08790</name>
</gene>
<keyword evidence="2" id="KW-1185">Reference proteome</keyword>
<organism evidence="1 2">
    <name type="scientific">Isachenkonia alkalipeptolytica</name>
    <dbReference type="NCBI Taxonomy" id="2565777"/>
    <lineage>
        <taxon>Bacteria</taxon>
        <taxon>Bacillati</taxon>
        <taxon>Bacillota</taxon>
        <taxon>Clostridia</taxon>
        <taxon>Eubacteriales</taxon>
        <taxon>Clostridiaceae</taxon>
        <taxon>Isachenkonia</taxon>
    </lineage>
</organism>
<comment type="caution">
    <text evidence="1">The sequence shown here is derived from an EMBL/GenBank/DDBJ whole genome shotgun (WGS) entry which is preliminary data.</text>
</comment>
<evidence type="ECO:0000313" key="2">
    <source>
        <dbReference type="Proteomes" id="UP000449710"/>
    </source>
</evidence>
<accession>A0AA43XKP5</accession>
<proteinExistence type="predicted"/>
<evidence type="ECO:0000313" key="1">
    <source>
        <dbReference type="EMBL" id="NBG88598.1"/>
    </source>
</evidence>
<dbReference type="RefSeq" id="WP_160721359.1">
    <property type="nucleotide sequence ID" value="NZ_SUMG01000009.1"/>
</dbReference>
<reference evidence="1 2" key="1">
    <citation type="submission" date="2019-04" db="EMBL/GenBank/DDBJ databases">
        <title>Isachenkonia alkalipeptolytica gen. nov. sp. nov. a new anaerobic, alkiliphilic organothrophic bacterium capable to reduce synthesized ferrihydrite isolated from a soda lake.</title>
        <authorList>
            <person name="Toshchakov S.V."/>
            <person name="Zavarzina D.G."/>
            <person name="Zhilina T.N."/>
            <person name="Kostrikina N.A."/>
            <person name="Kublanov I.V."/>
        </authorList>
    </citation>
    <scope>NUCLEOTIDE SEQUENCE [LARGE SCALE GENOMIC DNA]</scope>
    <source>
        <strain evidence="1 2">Z-1701</strain>
    </source>
</reference>
<dbReference type="EMBL" id="SUMG01000009">
    <property type="protein sequence ID" value="NBG88598.1"/>
    <property type="molecule type" value="Genomic_DNA"/>
</dbReference>
<sequence>MKTRIVTEDLVYTVDQEPGEFLKTFLDEDNNVKSDFVEITTERERNIFINVRHIIRVEAVDR</sequence>
<protein>
    <submittedName>
        <fullName evidence="1">Uncharacterized protein</fullName>
    </submittedName>
</protein>
<name>A0AA43XKP5_9CLOT</name>
<dbReference type="AlphaFoldDB" id="A0AA43XKP5"/>
<dbReference type="Proteomes" id="UP000449710">
    <property type="component" value="Unassembled WGS sequence"/>
</dbReference>